<gene>
    <name evidence="13" type="ORF">SAMN05216600_102245</name>
</gene>
<reference evidence="13 14" key="1">
    <citation type="submission" date="2016-10" db="EMBL/GenBank/DDBJ databases">
        <authorList>
            <person name="Varghese N."/>
            <person name="Submissions S."/>
        </authorList>
    </citation>
    <scope>NUCLEOTIDE SEQUENCE [LARGE SCALE GENOMIC DNA]</scope>
    <source>
        <strain evidence="13 14">CIP 109853</strain>
    </source>
</reference>
<dbReference type="InterPro" id="IPR003660">
    <property type="entry name" value="HAMP_dom"/>
</dbReference>
<dbReference type="SUPFAM" id="SSF58104">
    <property type="entry name" value="Methyl-accepting chemotaxis protein (MCP) signaling domain"/>
    <property type="match status" value="1"/>
</dbReference>
<evidence type="ECO:0000256" key="4">
    <source>
        <dbReference type="ARBA" id="ARBA00022692"/>
    </source>
</evidence>
<sequence>MGRWIRNLSLKYKFWGVNLVALVTTLLLVLFAMHLEQQSRAQSAREQAKILIDVLADWPAAEPLPAASRPMLAAAEAALLELPTEARSARGWIALNSDPLWGENPLYGVWRSPATEGRELAIAVTAPSLWQVFRERAGTYALAVSLLMLLLMAASQLLIRFILSHLNNLKDSMLHAAHSGDLSARASCDSDDEVGQMAGAFNAMQAGYQRVVGTVAEAAARLDEGAQRLASGMAQVRSGMLGQQSETDQTATAINEMSATVFHIAEHAAATRDQSTEADRLSGDGRQAVERTGEAIAGLSRDVQQAAERIQRLAEDSQTIASMVSVIHGIAEQTNLLALNAAIEAARAGDMGRGFAVVADEVRNLARRVQTSTDSITQMITTLQGSSREAVQFMQDSSARADQCVQQAEHAATALGHIAQAVAQMRQSNIQIAVAAEQQSQVAEEMTRSVVGIRDVTEQTVQQTLISAGTSAELVELAANLNQAVGRLKL</sequence>
<evidence type="ECO:0000256" key="8">
    <source>
        <dbReference type="ARBA" id="ARBA00029447"/>
    </source>
</evidence>
<dbReference type="PROSITE" id="PS50885">
    <property type="entry name" value="HAMP"/>
    <property type="match status" value="1"/>
</dbReference>
<proteinExistence type="inferred from homology"/>
<dbReference type="Gene3D" id="1.10.287.950">
    <property type="entry name" value="Methyl-accepting chemotaxis protein"/>
    <property type="match status" value="1"/>
</dbReference>
<dbReference type="Pfam" id="PF00672">
    <property type="entry name" value="HAMP"/>
    <property type="match status" value="1"/>
</dbReference>
<keyword evidence="5 10" id="KW-1133">Transmembrane helix</keyword>
<dbReference type="SMART" id="SM00283">
    <property type="entry name" value="MA"/>
    <property type="match status" value="1"/>
</dbReference>
<evidence type="ECO:0000313" key="14">
    <source>
        <dbReference type="Proteomes" id="UP000198512"/>
    </source>
</evidence>
<keyword evidence="6 10" id="KW-0472">Membrane</keyword>
<organism evidence="13 14">
    <name type="scientific">Pseudomonas cuatrocienegasensis</name>
    <dbReference type="NCBI Taxonomy" id="543360"/>
    <lineage>
        <taxon>Bacteria</taxon>
        <taxon>Pseudomonadati</taxon>
        <taxon>Pseudomonadota</taxon>
        <taxon>Gammaproteobacteria</taxon>
        <taxon>Pseudomonadales</taxon>
        <taxon>Pseudomonadaceae</taxon>
        <taxon>Pseudomonas</taxon>
    </lineage>
</organism>
<dbReference type="Proteomes" id="UP000198512">
    <property type="component" value="Unassembled WGS sequence"/>
</dbReference>
<comment type="similarity">
    <text evidence="8">Belongs to the methyl-accepting chemotaxis (MCP) protein family.</text>
</comment>
<dbReference type="InterPro" id="IPR004089">
    <property type="entry name" value="MCPsignal_dom"/>
</dbReference>
<evidence type="ECO:0000256" key="2">
    <source>
        <dbReference type="ARBA" id="ARBA00022475"/>
    </source>
</evidence>
<evidence type="ECO:0000256" key="7">
    <source>
        <dbReference type="ARBA" id="ARBA00023224"/>
    </source>
</evidence>
<feature type="domain" description="HAMP" evidence="12">
    <location>
        <begin position="160"/>
        <end position="213"/>
    </location>
</feature>
<evidence type="ECO:0000256" key="1">
    <source>
        <dbReference type="ARBA" id="ARBA00004651"/>
    </source>
</evidence>
<evidence type="ECO:0000256" key="5">
    <source>
        <dbReference type="ARBA" id="ARBA00022989"/>
    </source>
</evidence>
<comment type="caution">
    <text evidence="13">The sequence shown here is derived from an EMBL/GenBank/DDBJ whole genome shotgun (WGS) entry which is preliminary data.</text>
</comment>
<keyword evidence="3" id="KW-0488">Methylation</keyword>
<dbReference type="CDD" id="cd06225">
    <property type="entry name" value="HAMP"/>
    <property type="match status" value="1"/>
</dbReference>
<comment type="subcellular location">
    <subcellularLocation>
        <location evidence="1">Cell membrane</location>
        <topology evidence="1">Multi-pass membrane protein</topology>
    </subcellularLocation>
</comment>
<dbReference type="PANTHER" id="PTHR32089">
    <property type="entry name" value="METHYL-ACCEPTING CHEMOTAXIS PROTEIN MCPB"/>
    <property type="match status" value="1"/>
</dbReference>
<evidence type="ECO:0000259" key="12">
    <source>
        <dbReference type="PROSITE" id="PS50885"/>
    </source>
</evidence>
<evidence type="ECO:0000259" key="11">
    <source>
        <dbReference type="PROSITE" id="PS50111"/>
    </source>
</evidence>
<dbReference type="PANTHER" id="PTHR32089:SF119">
    <property type="entry name" value="METHYL-ACCEPTING CHEMOTAXIS PROTEIN CTPL"/>
    <property type="match status" value="1"/>
</dbReference>
<dbReference type="Pfam" id="PF00015">
    <property type="entry name" value="MCPsignal"/>
    <property type="match status" value="1"/>
</dbReference>
<dbReference type="EMBL" id="FOFP01000002">
    <property type="protein sequence ID" value="SEP91338.1"/>
    <property type="molecule type" value="Genomic_DNA"/>
</dbReference>
<feature type="transmembrane region" description="Helical" evidence="10">
    <location>
        <begin position="12"/>
        <end position="35"/>
    </location>
</feature>
<dbReference type="SMART" id="SM00304">
    <property type="entry name" value="HAMP"/>
    <property type="match status" value="2"/>
</dbReference>
<keyword evidence="14" id="KW-1185">Reference proteome</keyword>
<feature type="transmembrane region" description="Helical" evidence="10">
    <location>
        <begin position="140"/>
        <end position="163"/>
    </location>
</feature>
<evidence type="ECO:0000256" key="6">
    <source>
        <dbReference type="ARBA" id="ARBA00023136"/>
    </source>
</evidence>
<evidence type="ECO:0000313" key="13">
    <source>
        <dbReference type="EMBL" id="SEP91338.1"/>
    </source>
</evidence>
<dbReference type="CDD" id="cd11386">
    <property type="entry name" value="MCP_signal"/>
    <property type="match status" value="1"/>
</dbReference>
<protein>
    <submittedName>
        <fullName evidence="13">X-X-X-Leu-X-X-Gly heptad repeat-containing protein</fullName>
    </submittedName>
</protein>
<name>A0ABY1B4P1_9PSED</name>
<evidence type="ECO:0000256" key="3">
    <source>
        <dbReference type="ARBA" id="ARBA00022481"/>
    </source>
</evidence>
<keyword evidence="7 9" id="KW-0807">Transducer</keyword>
<keyword evidence="4 10" id="KW-0812">Transmembrane</keyword>
<dbReference type="PROSITE" id="PS50111">
    <property type="entry name" value="CHEMOTAXIS_TRANSDUC_2"/>
    <property type="match status" value="1"/>
</dbReference>
<evidence type="ECO:0000256" key="10">
    <source>
        <dbReference type="SAM" id="Phobius"/>
    </source>
</evidence>
<keyword evidence="2" id="KW-1003">Cell membrane</keyword>
<evidence type="ECO:0000256" key="9">
    <source>
        <dbReference type="PROSITE-ProRule" id="PRU00284"/>
    </source>
</evidence>
<accession>A0ABY1B4P1</accession>
<feature type="domain" description="Methyl-accepting transducer" evidence="11">
    <location>
        <begin position="218"/>
        <end position="454"/>
    </location>
</feature>